<dbReference type="AlphaFoldDB" id="A0AAN5YLL4"/>
<comment type="similarity">
    <text evidence="2">Belongs to the aldo/keto reductase family.</text>
</comment>
<evidence type="ECO:0000256" key="10">
    <source>
        <dbReference type="ARBA" id="ARBA00049485"/>
    </source>
</evidence>
<dbReference type="GO" id="GO:0042843">
    <property type="term" value="P:D-xylose catabolic process"/>
    <property type="evidence" value="ECO:0007669"/>
    <property type="project" value="InterPro"/>
</dbReference>
<feature type="compositionally biased region" description="Basic and acidic residues" evidence="12">
    <location>
        <begin position="478"/>
        <end position="488"/>
    </location>
</feature>
<dbReference type="InterPro" id="IPR018170">
    <property type="entry name" value="Aldo/ket_reductase_CS"/>
</dbReference>
<keyword evidence="7" id="KW-0119">Carbohydrate metabolism</keyword>
<dbReference type="PROSITE" id="PS00062">
    <property type="entry name" value="ALDOKETO_REDUCTASE_2"/>
    <property type="match status" value="1"/>
</dbReference>
<evidence type="ECO:0000256" key="9">
    <source>
        <dbReference type="ARBA" id="ARBA00047534"/>
    </source>
</evidence>
<reference evidence="14" key="2">
    <citation type="submission" date="2020-04" db="EMBL/GenBank/DDBJ databases">
        <authorList>
            <person name="Santos R.A.C."/>
            <person name="Steenwyk J.L."/>
            <person name="Rivero-Menendez O."/>
            <person name="Mead M.E."/>
            <person name="Silva L.P."/>
            <person name="Bastos R.W."/>
            <person name="Alastruey-Izquierdo A."/>
            <person name="Goldman G.H."/>
            <person name="Rokas A."/>
        </authorList>
    </citation>
    <scope>NUCLEOTIDE SEQUENCE</scope>
    <source>
        <strain evidence="14">CNM-CM8927</strain>
    </source>
</reference>
<evidence type="ECO:0000256" key="1">
    <source>
        <dbReference type="ARBA" id="ARBA00004722"/>
    </source>
</evidence>
<evidence type="ECO:0000256" key="3">
    <source>
        <dbReference type="ARBA" id="ARBA00012845"/>
    </source>
</evidence>
<evidence type="ECO:0000256" key="6">
    <source>
        <dbReference type="ARBA" id="ARBA00023027"/>
    </source>
</evidence>
<dbReference type="Pfam" id="PF00248">
    <property type="entry name" value="Aldo_ket_red"/>
    <property type="match status" value="1"/>
</dbReference>
<evidence type="ECO:0000256" key="8">
    <source>
        <dbReference type="ARBA" id="ARBA00025065"/>
    </source>
</evidence>
<dbReference type="Proteomes" id="UP000649114">
    <property type="component" value="Unassembled WGS sequence"/>
</dbReference>
<evidence type="ECO:0000256" key="5">
    <source>
        <dbReference type="ARBA" id="ARBA00023002"/>
    </source>
</evidence>
<dbReference type="EC" id="1.1.1.307" evidence="3"/>
<feature type="region of interest" description="Disordered" evidence="12">
    <location>
        <begin position="581"/>
        <end position="607"/>
    </location>
</feature>
<gene>
    <name evidence="14" type="ORF">CNMCM8927_008415</name>
</gene>
<evidence type="ECO:0000313" key="15">
    <source>
        <dbReference type="Proteomes" id="UP000649114"/>
    </source>
</evidence>
<dbReference type="GO" id="GO:0032866">
    <property type="term" value="F:D-xylose reductase (NADPH) activity"/>
    <property type="evidence" value="ECO:0007669"/>
    <property type="project" value="InterPro"/>
</dbReference>
<protein>
    <recommendedName>
        <fullName evidence="11">Probable NAD(P)H-dependent D-xylose reductase xyl1</fullName>
        <ecNumber evidence="3">1.1.1.307</ecNumber>
    </recommendedName>
</protein>
<evidence type="ECO:0000259" key="13">
    <source>
        <dbReference type="Pfam" id="PF00248"/>
    </source>
</evidence>
<dbReference type="PRINTS" id="PR00069">
    <property type="entry name" value="ALDKETRDTASE"/>
</dbReference>
<keyword evidence="5" id="KW-0560">Oxidoreductase</keyword>
<comment type="caution">
    <text evidence="14">The sequence shown here is derived from an EMBL/GenBank/DDBJ whole genome shotgun (WGS) entry which is preliminary data.</text>
</comment>
<name>A0AAN5YLL4_ASPLE</name>
<evidence type="ECO:0000256" key="12">
    <source>
        <dbReference type="SAM" id="MobiDB-lite"/>
    </source>
</evidence>
<dbReference type="SUPFAM" id="SSF51430">
    <property type="entry name" value="NAD(P)-linked oxidoreductase"/>
    <property type="match status" value="1"/>
</dbReference>
<sequence>MTTPSVKLNSGYDMPLVGFGLWKVNNETCADQIYHAIKAGYRLFDGACDYGNEVEAGKGVARAIQEGIVKREELFIVSKLWNSFHDGDRVEPICRKQLADWGLDYFDLFIVHFPIALKYVDPAVRYPPGWLSENNKLEFSNASIQETWTAMESLVDKKLARSIGVSNFSAQLLMDLLRYARIRPATLQIEHHPYLTQERLVTYAQKEGIAVTAYSSFGPLSFVELDLKDAHETPKLFDHDVIKGIAEKHGKTPAQVLLRWATQRNIAVIPKSNDPTRLAQNLDVTGWDLEASEIESISSLNRNLRFNDPLAFRSLIYSGGLSGTAALQAGITARSAIGATTRRDSIIDLTITNHFDQIHVYCSINFLNTMPPPAGRLASQAIHIVANPAPISLAESKLILSALQKFGEVVTFRNLKYDTTNTSKAPTRPILAIFDSPDAAKQALSSSPLTVRLPNTDPDAAHTLNYDSQFEPSSSSRPRPDTRSKPDFLRCDILPSRHNHESALQRNPFHGTFRVYDSTYQYRDLVKTGIPLKELADETMSRKRHEPFRVKRQMMKENKRLGATSLMRLYREGLGENILEEGKEGNVQEENGSGNRAKVGVDRLGER</sequence>
<dbReference type="InterPro" id="IPR036812">
    <property type="entry name" value="NAD(P)_OxRdtase_dom_sf"/>
</dbReference>
<dbReference type="PANTHER" id="PTHR11732">
    <property type="entry name" value="ALDO/KETO REDUCTASE"/>
    <property type="match status" value="1"/>
</dbReference>
<dbReference type="InterPro" id="IPR020471">
    <property type="entry name" value="AKR"/>
</dbReference>
<dbReference type="CDD" id="cd19115">
    <property type="entry name" value="AKR_AKR2D1"/>
    <property type="match status" value="1"/>
</dbReference>
<proteinExistence type="inferred from homology"/>
<dbReference type="EMBL" id="JAAAPU010000073">
    <property type="protein sequence ID" value="KAF4203738.1"/>
    <property type="molecule type" value="Genomic_DNA"/>
</dbReference>
<keyword evidence="6" id="KW-0520">NAD</keyword>
<dbReference type="PROSITE" id="PS00798">
    <property type="entry name" value="ALDOKETO_REDUCTASE_1"/>
    <property type="match status" value="1"/>
</dbReference>
<reference evidence="14" key="1">
    <citation type="journal article" date="2020" name="bioRxiv">
        <title>Genomic and phenotypic heterogeneity of clinical isolates of the human pathogens Aspergillus fumigatus, Aspergillus lentulus and Aspergillus fumigatiaffinis.</title>
        <authorList>
            <person name="dos Santos R.A.C."/>
            <person name="Steenwyk J.L."/>
            <person name="Rivero-Menendez O."/>
            <person name="Mead M.E."/>
            <person name="Silva L.P."/>
            <person name="Bastos R.W."/>
            <person name="Alastruey-Izquierdo A."/>
            <person name="Goldman G.H."/>
            <person name="Rokas A."/>
        </authorList>
    </citation>
    <scope>NUCLEOTIDE SEQUENCE</scope>
    <source>
        <strain evidence="14">CNM-CM8927</strain>
    </source>
</reference>
<organism evidence="14 15">
    <name type="scientific">Aspergillus lentulus</name>
    <dbReference type="NCBI Taxonomy" id="293939"/>
    <lineage>
        <taxon>Eukaryota</taxon>
        <taxon>Fungi</taxon>
        <taxon>Dikarya</taxon>
        <taxon>Ascomycota</taxon>
        <taxon>Pezizomycotina</taxon>
        <taxon>Eurotiomycetes</taxon>
        <taxon>Eurotiomycetidae</taxon>
        <taxon>Eurotiales</taxon>
        <taxon>Aspergillaceae</taxon>
        <taxon>Aspergillus</taxon>
        <taxon>Aspergillus subgen. Fumigati</taxon>
    </lineage>
</organism>
<evidence type="ECO:0000313" key="14">
    <source>
        <dbReference type="EMBL" id="KAF4203738.1"/>
    </source>
</evidence>
<keyword evidence="4" id="KW-0859">Xylose metabolism</keyword>
<evidence type="ECO:0000256" key="4">
    <source>
        <dbReference type="ARBA" id="ARBA00022629"/>
    </source>
</evidence>
<comment type="catalytic activity">
    <reaction evidence="9">
        <text>xylitol + NADP(+) = D-xylose + NADPH + H(+)</text>
        <dbReference type="Rhea" id="RHEA:27445"/>
        <dbReference type="ChEBI" id="CHEBI:15378"/>
        <dbReference type="ChEBI" id="CHEBI:17151"/>
        <dbReference type="ChEBI" id="CHEBI:53455"/>
        <dbReference type="ChEBI" id="CHEBI:57783"/>
        <dbReference type="ChEBI" id="CHEBI:58349"/>
        <dbReference type="EC" id="1.1.1.307"/>
    </reaction>
</comment>
<dbReference type="PROSITE" id="PS00063">
    <property type="entry name" value="ALDOKETO_REDUCTASE_3"/>
    <property type="match status" value="1"/>
</dbReference>
<comment type="function">
    <text evidence="8">Catalyzes the initial reaction in the xylose utilization pathway by reducing D-xylose into xylitol. Xylose is a major component of hemicelluloses such as xylan. Most fungi utilize D-xylose via three enzymatic reactions, xylose reductase (XR), xylitol dehydrogenase (XDH), and xylulokinase, to form xylulose 5-phosphate, which enters pentose phosphate pathway.</text>
</comment>
<dbReference type="InterPro" id="IPR044487">
    <property type="entry name" value="AKR2D"/>
</dbReference>
<accession>A0AAN5YLL4</accession>
<comment type="pathway">
    <text evidence="1">Carbohydrate metabolism; D-xylose degradation.</text>
</comment>
<dbReference type="FunFam" id="3.20.20.100:FF:000007">
    <property type="entry name" value="NAD(P)H-dependent D-xylose reductase xyl1"/>
    <property type="match status" value="1"/>
</dbReference>
<evidence type="ECO:0000256" key="2">
    <source>
        <dbReference type="ARBA" id="ARBA00007905"/>
    </source>
</evidence>
<evidence type="ECO:0000256" key="11">
    <source>
        <dbReference type="ARBA" id="ARBA00072710"/>
    </source>
</evidence>
<evidence type="ECO:0000256" key="7">
    <source>
        <dbReference type="ARBA" id="ARBA00023277"/>
    </source>
</evidence>
<dbReference type="InterPro" id="IPR023210">
    <property type="entry name" value="NADP_OxRdtase_dom"/>
</dbReference>
<comment type="catalytic activity">
    <reaction evidence="10">
        <text>xylitol + NAD(+) = D-xylose + NADH + H(+)</text>
        <dbReference type="Rhea" id="RHEA:27441"/>
        <dbReference type="ChEBI" id="CHEBI:15378"/>
        <dbReference type="ChEBI" id="CHEBI:17151"/>
        <dbReference type="ChEBI" id="CHEBI:53455"/>
        <dbReference type="ChEBI" id="CHEBI:57540"/>
        <dbReference type="ChEBI" id="CHEBI:57945"/>
        <dbReference type="EC" id="1.1.1.307"/>
    </reaction>
</comment>
<dbReference type="Gene3D" id="3.20.20.100">
    <property type="entry name" value="NADP-dependent oxidoreductase domain"/>
    <property type="match status" value="1"/>
</dbReference>
<feature type="domain" description="NADP-dependent oxidoreductase" evidence="13">
    <location>
        <begin position="18"/>
        <end position="301"/>
    </location>
</feature>
<feature type="region of interest" description="Disordered" evidence="12">
    <location>
        <begin position="445"/>
        <end position="488"/>
    </location>
</feature>